<evidence type="ECO:0000313" key="2">
    <source>
        <dbReference type="EMBL" id="SLN15606.1"/>
    </source>
</evidence>
<evidence type="ECO:0000256" key="1">
    <source>
        <dbReference type="SAM" id="SignalP"/>
    </source>
</evidence>
<gene>
    <name evidence="2" type="ORF">PSJ8397_00349</name>
</gene>
<keyword evidence="3" id="KW-1185">Reference proteome</keyword>
<evidence type="ECO:0000313" key="3">
    <source>
        <dbReference type="Proteomes" id="UP000193623"/>
    </source>
</evidence>
<accession>A0A1Y5RGC9</accession>
<proteinExistence type="predicted"/>
<organism evidence="2 3">
    <name type="scientific">Pseudooctadecabacter jejudonensis</name>
    <dbReference type="NCBI Taxonomy" id="1391910"/>
    <lineage>
        <taxon>Bacteria</taxon>
        <taxon>Pseudomonadati</taxon>
        <taxon>Pseudomonadota</taxon>
        <taxon>Alphaproteobacteria</taxon>
        <taxon>Rhodobacterales</taxon>
        <taxon>Paracoccaceae</taxon>
        <taxon>Pseudooctadecabacter</taxon>
    </lineage>
</organism>
<sequence>MRLIFALTFCATPVVADPYAVVDTARAMFDRMPEVQMADPLAAQCGAGAQTNPQVFYCTSDNTIYHGPDFPTRPQAGYEMAHLLGHAVQVQHGVADVALRTITRNRDREAELRGMVERQVNCIAGVLMARAGQPGLDIATAFDGEPFQNAHWGRSPVDDGPHLPIGVAAVQEWLDRGYQAQDVSVCAVGEFGSELLVEALND</sequence>
<feature type="chain" id="PRO_5012328312" description="Neutral zinc metallopeptidase" evidence="1">
    <location>
        <begin position="17"/>
        <end position="202"/>
    </location>
</feature>
<dbReference type="RefSeq" id="WP_085862828.1">
    <property type="nucleotide sequence ID" value="NZ_FWFT01000001.1"/>
</dbReference>
<reference evidence="2 3" key="1">
    <citation type="submission" date="2017-03" db="EMBL/GenBank/DDBJ databases">
        <authorList>
            <person name="Afonso C.L."/>
            <person name="Miller P.J."/>
            <person name="Scott M.A."/>
            <person name="Spackman E."/>
            <person name="Goraichik I."/>
            <person name="Dimitrov K.M."/>
            <person name="Suarez D.L."/>
            <person name="Swayne D.E."/>
        </authorList>
    </citation>
    <scope>NUCLEOTIDE SEQUENCE [LARGE SCALE GENOMIC DNA]</scope>
    <source>
        <strain evidence="2 3">CECT 8397</strain>
    </source>
</reference>
<evidence type="ECO:0008006" key="4">
    <source>
        <dbReference type="Google" id="ProtNLM"/>
    </source>
</evidence>
<dbReference type="AlphaFoldDB" id="A0A1Y5RGC9"/>
<keyword evidence="1" id="KW-0732">Signal</keyword>
<dbReference type="EMBL" id="FWFT01000001">
    <property type="protein sequence ID" value="SLN15606.1"/>
    <property type="molecule type" value="Genomic_DNA"/>
</dbReference>
<protein>
    <recommendedName>
        <fullName evidence="4">Neutral zinc metallopeptidase</fullName>
    </recommendedName>
</protein>
<dbReference type="Proteomes" id="UP000193623">
    <property type="component" value="Unassembled WGS sequence"/>
</dbReference>
<dbReference type="OrthoDB" id="7650680at2"/>
<feature type="signal peptide" evidence="1">
    <location>
        <begin position="1"/>
        <end position="16"/>
    </location>
</feature>
<name>A0A1Y5RGC9_9RHOB</name>